<evidence type="ECO:0000259" key="5">
    <source>
        <dbReference type="PROSITE" id="PS50245"/>
    </source>
</evidence>
<dbReference type="SUPFAM" id="SSF74924">
    <property type="entry name" value="Cap-Gly domain"/>
    <property type="match status" value="1"/>
</dbReference>
<evidence type="ECO:0000256" key="2">
    <source>
        <dbReference type="ARBA" id="ARBA00022614"/>
    </source>
</evidence>
<dbReference type="Gene3D" id="2.30.30.190">
    <property type="entry name" value="CAP Gly-rich-like domain"/>
    <property type="match status" value="1"/>
</dbReference>
<dbReference type="Pfam" id="PF01302">
    <property type="entry name" value="CAP_GLY"/>
    <property type="match status" value="1"/>
</dbReference>
<protein>
    <recommendedName>
        <fullName evidence="1">Tubulin-specific chaperone E</fullName>
    </recommendedName>
    <alternativeName>
        <fullName evidence="4">Tubulin-folding cofactor E</fullName>
    </alternativeName>
</protein>
<reference evidence="6" key="1">
    <citation type="journal article" date="2013" name="Genetics">
        <title>The draft genome and transcriptome of Panagrellus redivivus are shaped by the harsh demands of a free-living lifestyle.</title>
        <authorList>
            <person name="Srinivasan J."/>
            <person name="Dillman A.R."/>
            <person name="Macchietto M.G."/>
            <person name="Heikkinen L."/>
            <person name="Lakso M."/>
            <person name="Fracchia K.M."/>
            <person name="Antoshechkin I."/>
            <person name="Mortazavi A."/>
            <person name="Wong G."/>
            <person name="Sternberg P.W."/>
        </authorList>
    </citation>
    <scope>NUCLEOTIDE SEQUENCE [LARGE SCALE GENOMIC DNA]</scope>
    <source>
        <strain evidence="6">MT8872</strain>
    </source>
</reference>
<reference evidence="7" key="2">
    <citation type="submission" date="2020-10" db="UniProtKB">
        <authorList>
            <consortium name="WormBaseParasite"/>
        </authorList>
    </citation>
    <scope>IDENTIFICATION</scope>
</reference>
<dbReference type="WBParaSite" id="Pan_g20165.t1">
    <property type="protein sequence ID" value="Pan_g20165.t1"/>
    <property type="gene ID" value="Pan_g20165"/>
</dbReference>
<keyword evidence="3" id="KW-0677">Repeat</keyword>
<evidence type="ECO:0000313" key="7">
    <source>
        <dbReference type="WBParaSite" id="Pan_g20165.t1"/>
    </source>
</evidence>
<dbReference type="PROSITE" id="PS51450">
    <property type="entry name" value="LRR"/>
    <property type="match status" value="1"/>
</dbReference>
<dbReference type="PANTHER" id="PTHR24366">
    <property type="entry name" value="IG(IMMUNOGLOBULIN) AND LRR(LEUCINE RICH REPEAT) DOMAINS"/>
    <property type="match status" value="1"/>
</dbReference>
<dbReference type="PROSITE" id="PS00845">
    <property type="entry name" value="CAP_GLY_1"/>
    <property type="match status" value="1"/>
</dbReference>
<dbReference type="AlphaFoldDB" id="A0A7E4VFG3"/>
<dbReference type="PROSITE" id="PS50245">
    <property type="entry name" value="CAP_GLY_2"/>
    <property type="match status" value="1"/>
</dbReference>
<organism evidence="6 7">
    <name type="scientific">Panagrellus redivivus</name>
    <name type="common">Microworm</name>
    <dbReference type="NCBI Taxonomy" id="6233"/>
    <lineage>
        <taxon>Eukaryota</taxon>
        <taxon>Metazoa</taxon>
        <taxon>Ecdysozoa</taxon>
        <taxon>Nematoda</taxon>
        <taxon>Chromadorea</taxon>
        <taxon>Rhabditida</taxon>
        <taxon>Tylenchina</taxon>
        <taxon>Panagrolaimomorpha</taxon>
        <taxon>Panagrolaimoidea</taxon>
        <taxon>Panagrolaimidae</taxon>
        <taxon>Panagrellus</taxon>
    </lineage>
</organism>
<dbReference type="SUPFAM" id="SSF52047">
    <property type="entry name" value="RNI-like"/>
    <property type="match status" value="1"/>
</dbReference>
<sequence length="538" mass="60720">MMSDFHLSEQPLLTNAHGSVHLALFDQNSCCQRLFFFLSLAAHFFDLPMSTPMDLMLNQTVFVDIERGNVKYVGSIDGFGDGWVGIDWEDPNRGKHDGCLKGKRYFQASHPKSGSFVKYADVKTAEDFSEHAVDKYYQTTYQRTLIMATGEGEPEENAGKSVSLPKGSEVVLKSVCVNLSNLPIAFYSSYKLSFPVCKELTLSRTLLTDWRTVFNILDAFPAVDRLDLSDNNFDNSTIPTDRNPSDKIEALNLSKCLLDDESLSKLLSIFRRVRDLRVASNALKHVAFPSGYDTLEELFLTGNDIGDFVNLNNLTQLSSLKYLNISNCNLTSVVITDPFPKLEMIVMSENKFTTYESLQGLKQIPTLRKLVIRPLIHSINSAAYREILISQLEGLIELDRCDICPIERKSAEFQFLKSISVLQPVPAVFAADVKRLLAKYDYQPENFKQVAGTKTIVLTFQYKDEIFKKELSIDIELVRAAGFACRKFGIPIRKTKLFIRRFSTSGDDGSSEDVTDRKNMLLTNYDFEDGDVIVLSRS</sequence>
<dbReference type="PANTHER" id="PTHR24366:SF96">
    <property type="entry name" value="LEUCINE RICH REPEAT CONTAINING 53"/>
    <property type="match status" value="1"/>
</dbReference>
<dbReference type="InterPro" id="IPR000938">
    <property type="entry name" value="CAP-Gly_domain"/>
</dbReference>
<keyword evidence="2" id="KW-0433">Leucine-rich repeat</keyword>
<feature type="domain" description="CAP-Gly" evidence="5">
    <location>
        <begin position="74"/>
        <end position="118"/>
    </location>
</feature>
<dbReference type="Gene3D" id="3.80.10.10">
    <property type="entry name" value="Ribonuclease Inhibitor"/>
    <property type="match status" value="2"/>
</dbReference>
<dbReference type="InterPro" id="IPR036859">
    <property type="entry name" value="CAP-Gly_dom_sf"/>
</dbReference>
<dbReference type="SMART" id="SM01052">
    <property type="entry name" value="CAP_GLY"/>
    <property type="match status" value="1"/>
</dbReference>
<evidence type="ECO:0000313" key="6">
    <source>
        <dbReference type="Proteomes" id="UP000492821"/>
    </source>
</evidence>
<evidence type="ECO:0000256" key="3">
    <source>
        <dbReference type="ARBA" id="ARBA00022737"/>
    </source>
</evidence>
<evidence type="ECO:0000256" key="4">
    <source>
        <dbReference type="ARBA" id="ARBA00030180"/>
    </source>
</evidence>
<accession>A0A7E4VFG3</accession>
<evidence type="ECO:0000256" key="1">
    <source>
        <dbReference type="ARBA" id="ARBA00015004"/>
    </source>
</evidence>
<dbReference type="InterPro" id="IPR032675">
    <property type="entry name" value="LRR_dom_sf"/>
</dbReference>
<dbReference type="Proteomes" id="UP000492821">
    <property type="component" value="Unassembled WGS sequence"/>
</dbReference>
<keyword evidence="6" id="KW-1185">Reference proteome</keyword>
<name>A0A7E4VFG3_PANRE</name>
<dbReference type="InterPro" id="IPR001611">
    <property type="entry name" value="Leu-rich_rpt"/>
</dbReference>
<proteinExistence type="predicted"/>